<evidence type="ECO:0000256" key="4">
    <source>
        <dbReference type="ARBA" id="ARBA00023163"/>
    </source>
</evidence>
<dbReference type="InterPro" id="IPR007627">
    <property type="entry name" value="RNA_pol_sigma70_r2"/>
</dbReference>
<dbReference type="SUPFAM" id="SSF88946">
    <property type="entry name" value="Sigma2 domain of RNA polymerase sigma factors"/>
    <property type="match status" value="1"/>
</dbReference>
<dbReference type="Proteomes" id="UP001220610">
    <property type="component" value="Chromosome"/>
</dbReference>
<dbReference type="AlphaFoldDB" id="A0AAJ5WS43"/>
<dbReference type="InterPro" id="IPR013249">
    <property type="entry name" value="RNA_pol_sigma70_r4_t2"/>
</dbReference>
<name>A0AAJ5WS43_9BACT</name>
<evidence type="ECO:0000259" key="6">
    <source>
        <dbReference type="Pfam" id="PF08281"/>
    </source>
</evidence>
<evidence type="ECO:0000259" key="5">
    <source>
        <dbReference type="Pfam" id="PF04542"/>
    </source>
</evidence>
<evidence type="ECO:0000313" key="7">
    <source>
        <dbReference type="EMBL" id="WEK35682.1"/>
    </source>
</evidence>
<dbReference type="InterPro" id="IPR039425">
    <property type="entry name" value="RNA_pol_sigma-70-like"/>
</dbReference>
<dbReference type="Gene3D" id="1.10.10.10">
    <property type="entry name" value="Winged helix-like DNA-binding domain superfamily/Winged helix DNA-binding domain"/>
    <property type="match status" value="1"/>
</dbReference>
<dbReference type="Gene3D" id="1.10.1740.10">
    <property type="match status" value="1"/>
</dbReference>
<dbReference type="PANTHER" id="PTHR43133:SF46">
    <property type="entry name" value="RNA POLYMERASE SIGMA-70 FACTOR ECF SUBFAMILY"/>
    <property type="match status" value="1"/>
</dbReference>
<dbReference type="SUPFAM" id="SSF88659">
    <property type="entry name" value="Sigma3 and sigma4 domains of RNA polymerase sigma factors"/>
    <property type="match status" value="1"/>
</dbReference>
<evidence type="ECO:0000256" key="1">
    <source>
        <dbReference type="ARBA" id="ARBA00010641"/>
    </source>
</evidence>
<organism evidence="7 8">
    <name type="scientific">Candidatus Pseudobacter hemicellulosilyticus</name>
    <dbReference type="NCBI Taxonomy" id="3121375"/>
    <lineage>
        <taxon>Bacteria</taxon>
        <taxon>Pseudomonadati</taxon>
        <taxon>Bacteroidota</taxon>
        <taxon>Chitinophagia</taxon>
        <taxon>Chitinophagales</taxon>
        <taxon>Chitinophagaceae</taxon>
        <taxon>Pseudobacter</taxon>
    </lineage>
</organism>
<dbReference type="PANTHER" id="PTHR43133">
    <property type="entry name" value="RNA POLYMERASE ECF-TYPE SIGMA FACTO"/>
    <property type="match status" value="1"/>
</dbReference>
<dbReference type="GO" id="GO:0016987">
    <property type="term" value="F:sigma factor activity"/>
    <property type="evidence" value="ECO:0007669"/>
    <property type="project" value="UniProtKB-KW"/>
</dbReference>
<dbReference type="InterPro" id="IPR014284">
    <property type="entry name" value="RNA_pol_sigma-70_dom"/>
</dbReference>
<dbReference type="Pfam" id="PF04542">
    <property type="entry name" value="Sigma70_r2"/>
    <property type="match status" value="1"/>
</dbReference>
<feature type="domain" description="RNA polymerase sigma-70 region 2" evidence="5">
    <location>
        <begin position="27"/>
        <end position="91"/>
    </location>
</feature>
<dbReference type="InterPro" id="IPR036388">
    <property type="entry name" value="WH-like_DNA-bd_sf"/>
</dbReference>
<evidence type="ECO:0000313" key="8">
    <source>
        <dbReference type="Proteomes" id="UP001220610"/>
    </source>
</evidence>
<sequence>MCYQLNQKTLLLQFRNGDEKALQTIMDCLRPQLLKQASALANNAQEAEEIVSDGFYKLWKFRETFHSVSNMSRYLRTVVKNSGINASKFHRRQKGLKDMLHYLMDKKEETAINGMSTEEILHMVYEEIMLLPPKPQQVIMLLLDGVSYRQIATIMHMLPATVRTNKARGIEQLRKRLRERGVL</sequence>
<dbReference type="GO" id="GO:0006352">
    <property type="term" value="P:DNA-templated transcription initiation"/>
    <property type="evidence" value="ECO:0007669"/>
    <property type="project" value="InterPro"/>
</dbReference>
<feature type="domain" description="RNA polymerase sigma factor 70 region 4 type 2" evidence="6">
    <location>
        <begin position="123"/>
        <end position="173"/>
    </location>
</feature>
<dbReference type="GO" id="GO:0003677">
    <property type="term" value="F:DNA binding"/>
    <property type="evidence" value="ECO:0007669"/>
    <property type="project" value="InterPro"/>
</dbReference>
<dbReference type="InterPro" id="IPR013324">
    <property type="entry name" value="RNA_pol_sigma_r3/r4-like"/>
</dbReference>
<dbReference type="InterPro" id="IPR013325">
    <property type="entry name" value="RNA_pol_sigma_r2"/>
</dbReference>
<keyword evidence="4" id="KW-0804">Transcription</keyword>
<accession>A0AAJ5WS43</accession>
<reference evidence="7" key="1">
    <citation type="submission" date="2023-03" db="EMBL/GenBank/DDBJ databases">
        <title>Andean soil-derived lignocellulolytic bacterial consortium as a source of novel taxa and putative plastic-active enzymes.</title>
        <authorList>
            <person name="Diaz-Garcia L."/>
            <person name="Chuvochina M."/>
            <person name="Feuerriegel G."/>
            <person name="Bunk B."/>
            <person name="Sproer C."/>
            <person name="Streit W.R."/>
            <person name="Rodriguez L.M."/>
            <person name="Overmann J."/>
            <person name="Jimenez D.J."/>
        </authorList>
    </citation>
    <scope>NUCLEOTIDE SEQUENCE</scope>
    <source>
        <strain evidence="7">MAG 7</strain>
    </source>
</reference>
<keyword evidence="3" id="KW-0731">Sigma factor</keyword>
<proteinExistence type="inferred from homology"/>
<keyword evidence="2" id="KW-0805">Transcription regulation</keyword>
<evidence type="ECO:0000256" key="2">
    <source>
        <dbReference type="ARBA" id="ARBA00023015"/>
    </source>
</evidence>
<dbReference type="NCBIfam" id="TIGR02937">
    <property type="entry name" value="sigma70-ECF"/>
    <property type="match status" value="1"/>
</dbReference>
<gene>
    <name evidence="7" type="ORF">P0Y53_24615</name>
</gene>
<dbReference type="EMBL" id="CP119311">
    <property type="protein sequence ID" value="WEK35682.1"/>
    <property type="molecule type" value="Genomic_DNA"/>
</dbReference>
<dbReference type="Pfam" id="PF08281">
    <property type="entry name" value="Sigma70_r4_2"/>
    <property type="match status" value="1"/>
</dbReference>
<protein>
    <submittedName>
        <fullName evidence="7">RNA polymerase sigma factor</fullName>
    </submittedName>
</protein>
<evidence type="ECO:0000256" key="3">
    <source>
        <dbReference type="ARBA" id="ARBA00023082"/>
    </source>
</evidence>
<comment type="similarity">
    <text evidence="1">Belongs to the sigma-70 factor family. ECF subfamily.</text>
</comment>